<proteinExistence type="inferred from homology"/>
<protein>
    <submittedName>
        <fullName evidence="5">Intracellular endo-alpha-(1-&gt;5)-L-arabinanase</fullName>
        <ecNumber evidence="5">3.2.1.99</ecNumber>
    </submittedName>
</protein>
<dbReference type="PANTHER" id="PTHR43772">
    <property type="entry name" value="ENDO-1,4-BETA-XYLANASE"/>
    <property type="match status" value="1"/>
</dbReference>
<keyword evidence="2 5" id="KW-0378">Hydrolase</keyword>
<keyword evidence="4 5" id="KW-0326">Glycosidase</keyword>
<comment type="caution">
    <text evidence="5">The sequence shown here is derived from an EMBL/GenBank/DDBJ whole genome shotgun (WGS) entry which is preliminary data.</text>
</comment>
<evidence type="ECO:0000256" key="1">
    <source>
        <dbReference type="ARBA" id="ARBA00009865"/>
    </source>
</evidence>
<comment type="similarity">
    <text evidence="1">Belongs to the glycosyl hydrolase 43 family.</text>
</comment>
<dbReference type="GO" id="GO:0005975">
    <property type="term" value="P:carbohydrate metabolic process"/>
    <property type="evidence" value="ECO:0007669"/>
    <property type="project" value="InterPro"/>
</dbReference>
<sequence length="327" mass="37841">MENLLRTICFCFLIMSAVNCFGGKVEKAEEEKNEEIQQPDNIQRVPLADPSIVFYEDIYYAYGTSAGDGIAVYTSSDLKYWKKETKLALHKNDVWADRWFWAPEVYYINGKFYMYYSADEHICVATSDSPLGPFTQEIKKPMMDDKGIDNSLFIDNNGKAYLFYVRFTNGNEIWVAELQEDLKTIKTETLRSCISVSQDWEKAWLKVTEGPFVIKRNGTYYMTYSANNYQSTYYGIGVATATDVKGPWKKYEQNPVYQNVKGLVGVGHSTMFTDKEGNLRIVFHAHNSQISVQPRYMYISRVYFEKKDGKEFMKIDPDYITPALNIQ</sequence>
<gene>
    <name evidence="5" type="ORF">EZS27_000260</name>
</gene>
<dbReference type="CDD" id="cd08991">
    <property type="entry name" value="GH43_HoAraf43-like"/>
    <property type="match status" value="1"/>
</dbReference>
<dbReference type="InterPro" id="IPR006710">
    <property type="entry name" value="Glyco_hydro_43"/>
</dbReference>
<dbReference type="InterPro" id="IPR023296">
    <property type="entry name" value="Glyco_hydro_beta-prop_sf"/>
</dbReference>
<keyword evidence="3" id="KW-0119">Carbohydrate metabolism</keyword>
<evidence type="ECO:0000313" key="5">
    <source>
        <dbReference type="EMBL" id="KAA6352310.1"/>
    </source>
</evidence>
<dbReference type="EMBL" id="SNRY01000003">
    <property type="protein sequence ID" value="KAA6352310.1"/>
    <property type="molecule type" value="Genomic_DNA"/>
</dbReference>
<dbReference type="InterPro" id="IPR052176">
    <property type="entry name" value="Glycosyl_Hydrlase_43_Enz"/>
</dbReference>
<evidence type="ECO:0000256" key="3">
    <source>
        <dbReference type="ARBA" id="ARBA00023277"/>
    </source>
</evidence>
<evidence type="ECO:0000256" key="2">
    <source>
        <dbReference type="ARBA" id="ARBA00022801"/>
    </source>
</evidence>
<evidence type="ECO:0000256" key="4">
    <source>
        <dbReference type="ARBA" id="ARBA00023295"/>
    </source>
</evidence>
<reference evidence="5" key="1">
    <citation type="submission" date="2019-03" db="EMBL/GenBank/DDBJ databases">
        <title>Single cell metagenomics reveals metabolic interactions within the superorganism composed of flagellate Streblomastix strix and complex community of Bacteroidetes bacteria on its surface.</title>
        <authorList>
            <person name="Treitli S.C."/>
            <person name="Kolisko M."/>
            <person name="Husnik F."/>
            <person name="Keeling P."/>
            <person name="Hampl V."/>
        </authorList>
    </citation>
    <scope>NUCLEOTIDE SEQUENCE</scope>
    <source>
        <strain evidence="5">STM</strain>
    </source>
</reference>
<accession>A0A5J4T4A0</accession>
<dbReference type="EC" id="3.2.1.99" evidence="5"/>
<dbReference type="AlphaFoldDB" id="A0A5J4T4A0"/>
<dbReference type="SUPFAM" id="SSF75005">
    <property type="entry name" value="Arabinanase/levansucrase/invertase"/>
    <property type="match status" value="1"/>
</dbReference>
<dbReference type="PANTHER" id="PTHR43772:SF2">
    <property type="entry name" value="PUTATIVE (AFU_ORTHOLOGUE AFUA_2G04480)-RELATED"/>
    <property type="match status" value="1"/>
</dbReference>
<organism evidence="5">
    <name type="scientific">termite gut metagenome</name>
    <dbReference type="NCBI Taxonomy" id="433724"/>
    <lineage>
        <taxon>unclassified sequences</taxon>
        <taxon>metagenomes</taxon>
        <taxon>organismal metagenomes</taxon>
    </lineage>
</organism>
<dbReference type="Gene3D" id="2.115.10.20">
    <property type="entry name" value="Glycosyl hydrolase domain, family 43"/>
    <property type="match status" value="1"/>
</dbReference>
<dbReference type="Pfam" id="PF04616">
    <property type="entry name" value="Glyco_hydro_43"/>
    <property type="match status" value="1"/>
</dbReference>
<name>A0A5J4T4A0_9ZZZZ</name>
<dbReference type="GO" id="GO:0046558">
    <property type="term" value="F:arabinan endo-1,5-alpha-L-arabinosidase activity"/>
    <property type="evidence" value="ECO:0007669"/>
    <property type="project" value="UniProtKB-EC"/>
</dbReference>